<dbReference type="PANTHER" id="PTHR42812">
    <property type="entry name" value="BETA-XYLOSIDASE"/>
    <property type="match status" value="1"/>
</dbReference>
<dbReference type="Gene3D" id="2.115.10.20">
    <property type="entry name" value="Glycosyl hydrolase domain, family 43"/>
    <property type="match status" value="1"/>
</dbReference>
<dbReference type="GO" id="GO:0004553">
    <property type="term" value="F:hydrolase activity, hydrolyzing O-glycosyl compounds"/>
    <property type="evidence" value="ECO:0007669"/>
    <property type="project" value="InterPro"/>
</dbReference>
<organism evidence="7 8">
    <name type="scientific">Botryosphaeria dothidea</name>
    <dbReference type="NCBI Taxonomy" id="55169"/>
    <lineage>
        <taxon>Eukaryota</taxon>
        <taxon>Fungi</taxon>
        <taxon>Dikarya</taxon>
        <taxon>Ascomycota</taxon>
        <taxon>Pezizomycotina</taxon>
        <taxon>Dothideomycetes</taxon>
        <taxon>Dothideomycetes incertae sedis</taxon>
        <taxon>Botryosphaeriales</taxon>
        <taxon>Botryosphaeriaceae</taxon>
        <taxon>Botryosphaeria</taxon>
    </lineage>
</organism>
<feature type="active site" description="Proton donor" evidence="4">
    <location>
        <position position="212"/>
    </location>
</feature>
<dbReference type="EMBL" id="WWBZ02000022">
    <property type="protein sequence ID" value="KAF4308635.1"/>
    <property type="molecule type" value="Genomic_DNA"/>
</dbReference>
<evidence type="ECO:0000256" key="4">
    <source>
        <dbReference type="PIRSR" id="PIRSR606710-1"/>
    </source>
</evidence>
<keyword evidence="3 6" id="KW-0326">Glycosidase</keyword>
<evidence type="ECO:0000313" key="7">
    <source>
        <dbReference type="EMBL" id="KAF4308635.1"/>
    </source>
</evidence>
<evidence type="ECO:0000256" key="2">
    <source>
        <dbReference type="ARBA" id="ARBA00022801"/>
    </source>
</evidence>
<evidence type="ECO:0000313" key="8">
    <source>
        <dbReference type="Proteomes" id="UP000572817"/>
    </source>
</evidence>
<dbReference type="GO" id="GO:0005975">
    <property type="term" value="P:carbohydrate metabolic process"/>
    <property type="evidence" value="ECO:0007669"/>
    <property type="project" value="InterPro"/>
</dbReference>
<dbReference type="InterPro" id="IPR006710">
    <property type="entry name" value="Glyco_hydro_43"/>
</dbReference>
<dbReference type="OrthoDB" id="3879658at2759"/>
<dbReference type="Pfam" id="PF04616">
    <property type="entry name" value="Glyco_hydro_43"/>
    <property type="match status" value="1"/>
</dbReference>
<dbReference type="PANTHER" id="PTHR42812:SF5">
    <property type="entry name" value="ENDO-ARABINASE"/>
    <property type="match status" value="1"/>
</dbReference>
<evidence type="ECO:0000256" key="3">
    <source>
        <dbReference type="ARBA" id="ARBA00023295"/>
    </source>
</evidence>
<dbReference type="AlphaFoldDB" id="A0A8H4N4E6"/>
<gene>
    <name evidence="7" type="ORF">GTA08_BOTSDO04829</name>
</gene>
<comment type="caution">
    <text evidence="7">The sequence shown here is derived from an EMBL/GenBank/DDBJ whole genome shotgun (WGS) entry which is preliminary data.</text>
</comment>
<protein>
    <submittedName>
        <fullName evidence="7">Glycoside hydrolase family 43 protein</fullName>
    </submittedName>
</protein>
<sequence length="306" mass="32461">MTSLVTAGTIQRRAVNEVISSNFPDPSIVKVGTTWYSFATNSGGINVQIAKSLDFKSWTVISGKDALPNLPRWVNNTDPAVWAPDVIQNDDGEFVLYFSALSGSNHRHCLGVGTSKDIEGPYAAQDDPWVCPVDQGGAIDSSGFHDSDGSRYVTYKIDGNSLTSGQGSCGNVAQPFSPTPIMQQKIAGNGIDKLGEPYQILDRSDDDGPLVEAPSIAKLPDGRYVLFFSSGCFSADYHLKYALADSVNGPYTKYGILHGTENLKNPGGASIAEDGTHILFHADLPAGGRGMYAATVAFNGNDGSAN</sequence>
<proteinExistence type="inferred from homology"/>
<reference evidence="7" key="1">
    <citation type="submission" date="2020-04" db="EMBL/GenBank/DDBJ databases">
        <title>Genome Assembly and Annotation of Botryosphaeria dothidea sdau 11-99, a Latent Pathogen of Apple Fruit Ring Rot in China.</title>
        <authorList>
            <person name="Yu C."/>
            <person name="Diao Y."/>
            <person name="Lu Q."/>
            <person name="Zhao J."/>
            <person name="Cui S."/>
            <person name="Peng C."/>
            <person name="He B."/>
            <person name="Liu H."/>
        </authorList>
    </citation>
    <scope>NUCLEOTIDE SEQUENCE [LARGE SCALE GENOMIC DNA]</scope>
    <source>
        <strain evidence="7">Sdau11-99</strain>
    </source>
</reference>
<evidence type="ECO:0000256" key="6">
    <source>
        <dbReference type="RuleBase" id="RU361187"/>
    </source>
</evidence>
<comment type="similarity">
    <text evidence="1 6">Belongs to the glycosyl hydrolase 43 family.</text>
</comment>
<dbReference type="InterPro" id="IPR023296">
    <property type="entry name" value="Glyco_hydro_beta-prop_sf"/>
</dbReference>
<dbReference type="CDD" id="cd08999">
    <property type="entry name" value="GH43_ABN-like"/>
    <property type="match status" value="1"/>
</dbReference>
<dbReference type="SUPFAM" id="SSF75005">
    <property type="entry name" value="Arabinanase/levansucrase/invertase"/>
    <property type="match status" value="1"/>
</dbReference>
<dbReference type="InterPro" id="IPR051795">
    <property type="entry name" value="Glycosyl_Hydrlase_43"/>
</dbReference>
<keyword evidence="2 6" id="KW-0378">Hydrolase</keyword>
<keyword evidence="8" id="KW-1185">Reference proteome</keyword>
<feature type="site" description="Important for catalytic activity, responsible for pKa modulation of the active site Glu and correct orientation of both the proton donor and substrate" evidence="5">
    <location>
        <position position="140"/>
    </location>
</feature>
<evidence type="ECO:0000256" key="5">
    <source>
        <dbReference type="PIRSR" id="PIRSR606710-2"/>
    </source>
</evidence>
<accession>A0A8H4N4E6</accession>
<dbReference type="Proteomes" id="UP000572817">
    <property type="component" value="Unassembled WGS sequence"/>
</dbReference>
<feature type="active site" description="Proton acceptor" evidence="4">
    <location>
        <position position="25"/>
    </location>
</feature>
<name>A0A8H4N4E6_9PEZI</name>
<evidence type="ECO:0000256" key="1">
    <source>
        <dbReference type="ARBA" id="ARBA00009865"/>
    </source>
</evidence>